<feature type="compositionally biased region" description="Basic and acidic residues" evidence="1">
    <location>
        <begin position="7"/>
        <end position="16"/>
    </location>
</feature>
<dbReference type="AlphaFoldDB" id="A0A165Z1V1"/>
<sequence>MSFARPMMERCLRDREEGEVEMEEAEVEEGEVDAPSSLARRHHEQKEYSDSPTPTPVPAPPPAVHPRFRVLGDRSRSPSVALPNPPLSQVRDAVRRDPSQPLPVPLPLPPMIVAAEPQPRVSVTLPWRFSSPRQNVVIPPVPVQVPVPQFILDRR</sequence>
<gene>
    <name evidence="2" type="ORF">EXIGLDRAFT_847318</name>
</gene>
<evidence type="ECO:0000256" key="1">
    <source>
        <dbReference type="SAM" id="MobiDB-lite"/>
    </source>
</evidence>
<organism evidence="2 3">
    <name type="scientific">Exidia glandulosa HHB12029</name>
    <dbReference type="NCBI Taxonomy" id="1314781"/>
    <lineage>
        <taxon>Eukaryota</taxon>
        <taxon>Fungi</taxon>
        <taxon>Dikarya</taxon>
        <taxon>Basidiomycota</taxon>
        <taxon>Agaricomycotina</taxon>
        <taxon>Agaricomycetes</taxon>
        <taxon>Auriculariales</taxon>
        <taxon>Exidiaceae</taxon>
        <taxon>Exidia</taxon>
    </lineage>
</organism>
<dbReference type="EMBL" id="KV426810">
    <property type="protein sequence ID" value="KZV78639.1"/>
    <property type="molecule type" value="Genomic_DNA"/>
</dbReference>
<evidence type="ECO:0000313" key="2">
    <source>
        <dbReference type="EMBL" id="KZV78639.1"/>
    </source>
</evidence>
<feature type="region of interest" description="Disordered" evidence="1">
    <location>
        <begin position="1"/>
        <end position="105"/>
    </location>
</feature>
<reference evidence="2 3" key="1">
    <citation type="journal article" date="2016" name="Mol. Biol. Evol.">
        <title>Comparative Genomics of Early-Diverging Mushroom-Forming Fungi Provides Insights into the Origins of Lignocellulose Decay Capabilities.</title>
        <authorList>
            <person name="Nagy L.G."/>
            <person name="Riley R."/>
            <person name="Tritt A."/>
            <person name="Adam C."/>
            <person name="Daum C."/>
            <person name="Floudas D."/>
            <person name="Sun H."/>
            <person name="Yadav J.S."/>
            <person name="Pangilinan J."/>
            <person name="Larsson K.H."/>
            <person name="Matsuura K."/>
            <person name="Barry K."/>
            <person name="Labutti K."/>
            <person name="Kuo R."/>
            <person name="Ohm R.A."/>
            <person name="Bhattacharya S.S."/>
            <person name="Shirouzu T."/>
            <person name="Yoshinaga Y."/>
            <person name="Martin F.M."/>
            <person name="Grigoriev I.V."/>
            <person name="Hibbett D.S."/>
        </authorList>
    </citation>
    <scope>NUCLEOTIDE SEQUENCE [LARGE SCALE GENOMIC DNA]</scope>
    <source>
        <strain evidence="2 3">HHB12029</strain>
    </source>
</reference>
<feature type="compositionally biased region" description="Pro residues" evidence="1">
    <location>
        <begin position="53"/>
        <end position="64"/>
    </location>
</feature>
<dbReference type="InParanoid" id="A0A165Z1V1"/>
<evidence type="ECO:0000313" key="3">
    <source>
        <dbReference type="Proteomes" id="UP000077266"/>
    </source>
</evidence>
<protein>
    <submittedName>
        <fullName evidence="2">Uncharacterized protein</fullName>
    </submittedName>
</protein>
<accession>A0A165Z1V1</accession>
<dbReference type="Proteomes" id="UP000077266">
    <property type="component" value="Unassembled WGS sequence"/>
</dbReference>
<keyword evidence="3" id="KW-1185">Reference proteome</keyword>
<feature type="compositionally biased region" description="Acidic residues" evidence="1">
    <location>
        <begin position="17"/>
        <end position="32"/>
    </location>
</feature>
<proteinExistence type="predicted"/>
<name>A0A165Z1V1_EXIGL</name>